<dbReference type="Gene3D" id="3.30.160.60">
    <property type="entry name" value="Classic Zinc Finger"/>
    <property type="match status" value="3"/>
</dbReference>
<dbReference type="EMBL" id="LJIJ01006966">
    <property type="protein sequence ID" value="ODM86859.1"/>
    <property type="molecule type" value="Genomic_DNA"/>
</dbReference>
<feature type="domain" description="C2H2-type" evidence="6">
    <location>
        <begin position="233"/>
        <end position="258"/>
    </location>
</feature>
<dbReference type="AlphaFoldDB" id="A0A1D2M1K9"/>
<evidence type="ECO:0000256" key="5">
    <source>
        <dbReference type="PROSITE-ProRule" id="PRU00042"/>
    </source>
</evidence>
<gene>
    <name evidence="7" type="ORF">Ocin01_19824</name>
</gene>
<accession>A0A1D2M1K9</accession>
<comment type="caution">
    <text evidence="7">The sequence shown here is derived from an EMBL/GenBank/DDBJ whole genome shotgun (WGS) entry which is preliminary data.</text>
</comment>
<dbReference type="SUPFAM" id="SSF57667">
    <property type="entry name" value="beta-beta-alpha zinc fingers"/>
    <property type="match status" value="2"/>
</dbReference>
<dbReference type="PANTHER" id="PTHR24379">
    <property type="entry name" value="KRAB AND ZINC FINGER DOMAIN-CONTAINING"/>
    <property type="match status" value="1"/>
</dbReference>
<dbReference type="SMART" id="SM00355">
    <property type="entry name" value="ZnF_C2H2"/>
    <property type="match status" value="6"/>
</dbReference>
<keyword evidence="4" id="KW-0862">Zinc</keyword>
<feature type="non-terminal residue" evidence="7">
    <location>
        <position position="258"/>
    </location>
</feature>
<dbReference type="Pfam" id="PF00096">
    <property type="entry name" value="zf-C2H2"/>
    <property type="match status" value="4"/>
</dbReference>
<dbReference type="GO" id="GO:0008270">
    <property type="term" value="F:zinc ion binding"/>
    <property type="evidence" value="ECO:0007669"/>
    <property type="project" value="UniProtKB-KW"/>
</dbReference>
<protein>
    <submittedName>
        <fullName evidence="7">Putative zinc finger protein</fullName>
    </submittedName>
</protein>
<dbReference type="OrthoDB" id="7852576at2759"/>
<feature type="domain" description="C2H2-type" evidence="6">
    <location>
        <begin position="87"/>
        <end position="115"/>
    </location>
</feature>
<evidence type="ECO:0000313" key="8">
    <source>
        <dbReference type="Proteomes" id="UP000094527"/>
    </source>
</evidence>
<dbReference type="STRING" id="48709.A0A1D2M1K9"/>
<evidence type="ECO:0000256" key="4">
    <source>
        <dbReference type="ARBA" id="ARBA00022833"/>
    </source>
</evidence>
<evidence type="ECO:0000256" key="3">
    <source>
        <dbReference type="ARBA" id="ARBA00022771"/>
    </source>
</evidence>
<dbReference type="PANTHER" id="PTHR24379:SF121">
    <property type="entry name" value="C2H2-TYPE DOMAIN-CONTAINING PROTEIN"/>
    <property type="match status" value="1"/>
</dbReference>
<evidence type="ECO:0000259" key="6">
    <source>
        <dbReference type="PROSITE" id="PS50157"/>
    </source>
</evidence>
<keyword evidence="2" id="KW-0677">Repeat</keyword>
<reference evidence="7 8" key="1">
    <citation type="journal article" date="2016" name="Genome Biol. Evol.">
        <title>Gene Family Evolution Reflects Adaptation to Soil Environmental Stressors in the Genome of the Collembolan Orchesella cincta.</title>
        <authorList>
            <person name="Faddeeva-Vakhrusheva A."/>
            <person name="Derks M.F."/>
            <person name="Anvar S.Y."/>
            <person name="Agamennone V."/>
            <person name="Suring W."/>
            <person name="Smit S."/>
            <person name="van Straalen N.M."/>
            <person name="Roelofs D."/>
        </authorList>
    </citation>
    <scope>NUCLEOTIDE SEQUENCE [LARGE SCALE GENOMIC DNA]</scope>
    <source>
        <tissue evidence="7">Mixed pool</tissue>
    </source>
</reference>
<evidence type="ECO:0000256" key="1">
    <source>
        <dbReference type="ARBA" id="ARBA00022723"/>
    </source>
</evidence>
<feature type="domain" description="C2H2-type" evidence="6">
    <location>
        <begin position="173"/>
        <end position="200"/>
    </location>
</feature>
<feature type="domain" description="C2H2-type" evidence="6">
    <location>
        <begin position="143"/>
        <end position="168"/>
    </location>
</feature>
<dbReference type="OMA" id="ICLINTW"/>
<proteinExistence type="predicted"/>
<keyword evidence="3 5" id="KW-0863">Zinc-finger</keyword>
<dbReference type="PROSITE" id="PS50157">
    <property type="entry name" value="ZINC_FINGER_C2H2_2"/>
    <property type="match status" value="6"/>
</dbReference>
<organism evidence="7 8">
    <name type="scientific">Orchesella cincta</name>
    <name type="common">Springtail</name>
    <name type="synonym">Podura cincta</name>
    <dbReference type="NCBI Taxonomy" id="48709"/>
    <lineage>
        <taxon>Eukaryota</taxon>
        <taxon>Metazoa</taxon>
        <taxon>Ecdysozoa</taxon>
        <taxon>Arthropoda</taxon>
        <taxon>Hexapoda</taxon>
        <taxon>Collembola</taxon>
        <taxon>Entomobryomorpha</taxon>
        <taxon>Entomobryoidea</taxon>
        <taxon>Orchesellidae</taxon>
        <taxon>Orchesellinae</taxon>
        <taxon>Orchesella</taxon>
    </lineage>
</organism>
<dbReference type="InterPro" id="IPR013087">
    <property type="entry name" value="Znf_C2H2_type"/>
</dbReference>
<name>A0A1D2M1K9_ORCCI</name>
<keyword evidence="1" id="KW-0479">Metal-binding</keyword>
<dbReference type="Proteomes" id="UP000094527">
    <property type="component" value="Unassembled WGS sequence"/>
</dbReference>
<sequence length="258" mass="29622">MLQAALKYHAIKHHSAETIKSDSKVKKHLKNETQEKLAQHIYKAHSKKKSNSLKTEPTICEKCGKTFANSNSRRLHVSRIHGNQDESPCPFCGKIFRSAYRLTRHINFTHSDKRYKCDECGVELKSKVLLNNHIIAFHKPEAHGCAECGKVFKSPSYLQGHIDYVHRGILKRYPCPNCVIVYSHRNKLNRHLLKCTKERPLYVRTSKTPGADNHFRTVVRWDDTAGPDADGKFPCPKCPKIFETAPKRSAHVRHTHLN</sequence>
<evidence type="ECO:0000256" key="2">
    <source>
        <dbReference type="ARBA" id="ARBA00022737"/>
    </source>
</evidence>
<feature type="domain" description="C2H2-type" evidence="6">
    <location>
        <begin position="58"/>
        <end position="86"/>
    </location>
</feature>
<evidence type="ECO:0000313" key="7">
    <source>
        <dbReference type="EMBL" id="ODM86859.1"/>
    </source>
</evidence>
<keyword evidence="8" id="KW-1185">Reference proteome</keyword>
<feature type="domain" description="C2H2-type" evidence="6">
    <location>
        <begin position="115"/>
        <end position="143"/>
    </location>
</feature>
<dbReference type="InterPro" id="IPR036236">
    <property type="entry name" value="Znf_C2H2_sf"/>
</dbReference>
<dbReference type="PROSITE" id="PS00028">
    <property type="entry name" value="ZINC_FINGER_C2H2_1"/>
    <property type="match status" value="5"/>
</dbReference>